<dbReference type="InterPro" id="IPR001932">
    <property type="entry name" value="PPM-type_phosphatase-like_dom"/>
</dbReference>
<feature type="transmembrane region" description="Helical" evidence="2">
    <location>
        <begin position="86"/>
        <end position="103"/>
    </location>
</feature>
<proteinExistence type="predicted"/>
<dbReference type="PANTHER" id="PTHR43156">
    <property type="entry name" value="STAGE II SPORULATION PROTEIN E-RELATED"/>
    <property type="match status" value="1"/>
</dbReference>
<dbReference type="InterPro" id="IPR052016">
    <property type="entry name" value="Bact_Sigma-Reg"/>
</dbReference>
<dbReference type="Pfam" id="PF07228">
    <property type="entry name" value="SpoIIE"/>
    <property type="match status" value="1"/>
</dbReference>
<evidence type="ECO:0000256" key="2">
    <source>
        <dbReference type="SAM" id="Phobius"/>
    </source>
</evidence>
<dbReference type="AlphaFoldDB" id="A0ABD5E369"/>
<dbReference type="GO" id="GO:0004722">
    <property type="term" value="F:protein serine/threonine phosphatase activity"/>
    <property type="evidence" value="ECO:0007669"/>
    <property type="project" value="UniProtKB-EC"/>
</dbReference>
<evidence type="ECO:0000313" key="4">
    <source>
        <dbReference type="EMBL" id="MDT0415436.1"/>
    </source>
</evidence>
<dbReference type="EC" id="3.1.3.16" evidence="4"/>
<sequence>MRVLGAGTKRVAAWRRDPVLLAPAVLTVVIGLAAILTPPQIPFTRLLVVAPALAASLWRVRGTLLLGGVCALAVLAYAVLDGDQESMFTAGAIAAVGLAAAYASHLRTQRERTLNEVEAVANTTQEVLLRPVARHVAHLEIATLYLAAAPHAKVGGDFYAAADTPFGLRLLLGDVRGKGLPAVGVAAALLGSFHEVAYEARGLAEVAERLDTSMGRYCRSRTGSRADAEEFATAILVEIPRGGTHLSFLNCGHPPALLFHEDAPRSLDPPAASPPINLAEILGTTYTVERVPFGPGDTLLLYTDGVTETRAPGGAFFPLERWAGGVPAGFMPQELLRRLHRALLAQSRGKLDDDIACLAVRYEGPAPPA</sequence>
<organism evidence="4 5">
    <name type="scientific">Streptomyces evansiae</name>
    <dbReference type="NCBI Taxonomy" id="3075535"/>
    <lineage>
        <taxon>Bacteria</taxon>
        <taxon>Bacillati</taxon>
        <taxon>Actinomycetota</taxon>
        <taxon>Actinomycetes</taxon>
        <taxon>Kitasatosporales</taxon>
        <taxon>Streptomycetaceae</taxon>
        <taxon>Streptomyces</taxon>
    </lineage>
</organism>
<gene>
    <name evidence="4" type="ORF">RM574_08025</name>
</gene>
<keyword evidence="2" id="KW-0472">Membrane</keyword>
<dbReference type="EMBL" id="JAVRER010000009">
    <property type="protein sequence ID" value="MDT0415436.1"/>
    <property type="molecule type" value="Genomic_DNA"/>
</dbReference>
<evidence type="ECO:0000259" key="3">
    <source>
        <dbReference type="SMART" id="SM00331"/>
    </source>
</evidence>
<dbReference type="SMART" id="SM00331">
    <property type="entry name" value="PP2C_SIG"/>
    <property type="match status" value="1"/>
</dbReference>
<keyword evidence="2" id="KW-1133">Transmembrane helix</keyword>
<keyword evidence="1 4" id="KW-0378">Hydrolase</keyword>
<dbReference type="Gene3D" id="3.60.40.10">
    <property type="entry name" value="PPM-type phosphatase domain"/>
    <property type="match status" value="1"/>
</dbReference>
<reference evidence="5" key="1">
    <citation type="submission" date="2023-07" db="EMBL/GenBank/DDBJ databases">
        <title>30 novel species of actinomycetes from the DSMZ collection.</title>
        <authorList>
            <person name="Nouioui I."/>
        </authorList>
    </citation>
    <scope>NUCLEOTIDE SEQUENCE [LARGE SCALE GENOMIC DNA]</scope>
    <source>
        <strain evidence="5">DSM 41982</strain>
    </source>
</reference>
<keyword evidence="2" id="KW-0812">Transmembrane</keyword>
<feature type="transmembrane region" description="Helical" evidence="2">
    <location>
        <begin position="58"/>
        <end position="80"/>
    </location>
</feature>
<name>A0ABD5E369_9ACTN</name>
<dbReference type="PANTHER" id="PTHR43156:SF2">
    <property type="entry name" value="STAGE II SPORULATION PROTEIN E"/>
    <property type="match status" value="1"/>
</dbReference>
<dbReference type="SUPFAM" id="SSF81606">
    <property type="entry name" value="PP2C-like"/>
    <property type="match status" value="1"/>
</dbReference>
<feature type="transmembrane region" description="Helical" evidence="2">
    <location>
        <begin position="20"/>
        <end position="37"/>
    </location>
</feature>
<dbReference type="Proteomes" id="UP001183607">
    <property type="component" value="Unassembled WGS sequence"/>
</dbReference>
<evidence type="ECO:0000256" key="1">
    <source>
        <dbReference type="ARBA" id="ARBA00022801"/>
    </source>
</evidence>
<protein>
    <submittedName>
        <fullName evidence="4">PP2C family protein-serine/threonine phosphatase</fullName>
        <ecNumber evidence="4">3.1.3.16</ecNumber>
    </submittedName>
</protein>
<comment type="caution">
    <text evidence="4">The sequence shown here is derived from an EMBL/GenBank/DDBJ whole genome shotgun (WGS) entry which is preliminary data.</text>
</comment>
<dbReference type="InterPro" id="IPR036457">
    <property type="entry name" value="PPM-type-like_dom_sf"/>
</dbReference>
<evidence type="ECO:0000313" key="5">
    <source>
        <dbReference type="Proteomes" id="UP001183607"/>
    </source>
</evidence>
<dbReference type="RefSeq" id="WP_175417580.1">
    <property type="nucleotide sequence ID" value="NZ_JAVRER010000009.1"/>
</dbReference>
<feature type="domain" description="PPM-type phosphatase" evidence="3">
    <location>
        <begin position="136"/>
        <end position="362"/>
    </location>
</feature>
<accession>A0ABD5E369</accession>